<dbReference type="EMBL" id="JBDXSU010000010">
    <property type="protein sequence ID" value="MFB5191340.1"/>
    <property type="molecule type" value="Genomic_DNA"/>
</dbReference>
<accession>A0ABV5AHL6</accession>
<proteinExistence type="predicted"/>
<reference evidence="1 2" key="1">
    <citation type="journal article" date="2024" name="Int. J. Mol. Sci.">
        <title>Exploration of Alicyclobacillus spp. Genome in Search of Antibiotic Resistance.</title>
        <authorList>
            <person name="Bucka-Kolendo J."/>
            <person name="Kiousi D.E."/>
            <person name="Dekowska A."/>
            <person name="Mikolajczuk-Szczyrba A."/>
            <person name="Karadedos D.M."/>
            <person name="Michael P."/>
            <person name="Galanis A."/>
            <person name="Sokolowska B."/>
        </authorList>
    </citation>
    <scope>NUCLEOTIDE SEQUENCE [LARGE SCALE GENOMIC DNA]</scope>
    <source>
        <strain evidence="1 2">KKP 3000</strain>
    </source>
</reference>
<dbReference type="Proteomes" id="UP001579974">
    <property type="component" value="Unassembled WGS sequence"/>
</dbReference>
<dbReference type="RefSeq" id="WP_275473953.1">
    <property type="nucleotide sequence ID" value="NZ_CP162940.1"/>
</dbReference>
<keyword evidence="2" id="KW-1185">Reference proteome</keyword>
<organism evidence="1 2">
    <name type="scientific">Alicyclobacillus fastidiosus</name>
    <dbReference type="NCBI Taxonomy" id="392011"/>
    <lineage>
        <taxon>Bacteria</taxon>
        <taxon>Bacillati</taxon>
        <taxon>Bacillota</taxon>
        <taxon>Bacilli</taxon>
        <taxon>Bacillales</taxon>
        <taxon>Alicyclobacillaceae</taxon>
        <taxon>Alicyclobacillus</taxon>
    </lineage>
</organism>
<name>A0ABV5AHL6_9BACL</name>
<evidence type="ECO:0000313" key="1">
    <source>
        <dbReference type="EMBL" id="MFB5191340.1"/>
    </source>
</evidence>
<protein>
    <submittedName>
        <fullName evidence="1">Uncharacterized protein</fullName>
    </submittedName>
</protein>
<comment type="caution">
    <text evidence="1">The sequence shown here is derived from an EMBL/GenBank/DDBJ whole genome shotgun (WGS) entry which is preliminary data.</text>
</comment>
<evidence type="ECO:0000313" key="2">
    <source>
        <dbReference type="Proteomes" id="UP001579974"/>
    </source>
</evidence>
<gene>
    <name evidence="1" type="ORF">KKP3000_000111</name>
</gene>
<sequence length="103" mass="11316">MAEQDNTETPLLSTVFCVGAVSVGHMEGASCLNVGNNFPTNFRSVKKHNQGFGNVTGDHNTMKSLRSLLSDPDVLDAVSFQRDTEIPDWVMKAIETSNRTKEE</sequence>